<dbReference type="RefSeq" id="WP_256537202.1">
    <property type="nucleotide sequence ID" value="NZ_JANHOH010000001.1"/>
</dbReference>
<comment type="caution">
    <text evidence="1">The sequence shown here is derived from an EMBL/GenBank/DDBJ whole genome shotgun (WGS) entry which is preliminary data.</text>
</comment>
<gene>
    <name evidence="1" type="ORF">NPE20_03440</name>
</gene>
<proteinExistence type="predicted"/>
<evidence type="ECO:0000313" key="2">
    <source>
        <dbReference type="Proteomes" id="UP001204376"/>
    </source>
</evidence>
<name>A0ABT1SXR2_9SPHI</name>
<dbReference type="EMBL" id="JANHOH010000001">
    <property type="protein sequence ID" value="MCQ6956990.1"/>
    <property type="molecule type" value="Genomic_DNA"/>
</dbReference>
<protein>
    <submittedName>
        <fullName evidence="1">Uncharacterized protein</fullName>
    </submittedName>
</protein>
<dbReference type="Proteomes" id="UP001204376">
    <property type="component" value="Unassembled WGS sequence"/>
</dbReference>
<sequence>MSVIEEEVKVRKVVVDPKISLTMMAQLSVASDRVKLSIIKKSKYPSEFVPGYHEIARKSMCDAFASNISGDYHYYFEDFKHRAKALAKEAVLHPKKRVAYKNPFYSAQALDSMIVMEGIVTPLLQDYTMQSNTSKSKKSIEINNVCISSRADLILEDQYGVNQVGFLKFNFSKSKYPADEAAVKLHVLKRYYDERKLDLNPYDCILVDVAGRRVYRLSEVANMKDRLHKDTIMIRDTWELI</sequence>
<reference evidence="1 2" key="1">
    <citation type="submission" date="2022-07" db="EMBL/GenBank/DDBJ databases">
        <title>Mucilaginibacter sp. JC4.</title>
        <authorList>
            <person name="Le V."/>
            <person name="Ko S.-R."/>
            <person name="Ahn C.-Y."/>
            <person name="Oh H.-M."/>
        </authorList>
    </citation>
    <scope>NUCLEOTIDE SEQUENCE [LARGE SCALE GENOMIC DNA]</scope>
    <source>
        <strain evidence="1 2">JC4</strain>
    </source>
</reference>
<organism evidence="1 2">
    <name type="scientific">Mucilaginibacter aquariorum</name>
    <dbReference type="NCBI Taxonomy" id="2967225"/>
    <lineage>
        <taxon>Bacteria</taxon>
        <taxon>Pseudomonadati</taxon>
        <taxon>Bacteroidota</taxon>
        <taxon>Sphingobacteriia</taxon>
        <taxon>Sphingobacteriales</taxon>
        <taxon>Sphingobacteriaceae</taxon>
        <taxon>Mucilaginibacter</taxon>
    </lineage>
</organism>
<accession>A0ABT1SXR2</accession>
<evidence type="ECO:0000313" key="1">
    <source>
        <dbReference type="EMBL" id="MCQ6956990.1"/>
    </source>
</evidence>
<keyword evidence="2" id="KW-1185">Reference proteome</keyword>